<feature type="transmembrane region" description="Helical" evidence="9">
    <location>
        <begin position="347"/>
        <end position="366"/>
    </location>
</feature>
<evidence type="ECO:0000256" key="7">
    <source>
        <dbReference type="ARBA" id="ARBA00023136"/>
    </source>
</evidence>
<evidence type="ECO:0000256" key="3">
    <source>
        <dbReference type="ARBA" id="ARBA00022448"/>
    </source>
</evidence>
<feature type="transmembrane region" description="Helical" evidence="9">
    <location>
        <begin position="132"/>
        <end position="151"/>
    </location>
</feature>
<protein>
    <submittedName>
        <fullName evidence="10">Iron chelate uptake ABC transporter family permease subunit</fullName>
    </submittedName>
</protein>
<evidence type="ECO:0000256" key="4">
    <source>
        <dbReference type="ARBA" id="ARBA00022475"/>
    </source>
</evidence>
<gene>
    <name evidence="10" type="ORF">HA039_29470</name>
</gene>
<dbReference type="Pfam" id="PF01032">
    <property type="entry name" value="FecCD"/>
    <property type="match status" value="1"/>
</dbReference>
<feature type="region of interest" description="Disordered" evidence="8">
    <location>
        <begin position="1"/>
        <end position="36"/>
    </location>
</feature>
<dbReference type="GO" id="GO:0033214">
    <property type="term" value="P:siderophore-iron import into cell"/>
    <property type="evidence" value="ECO:0007669"/>
    <property type="project" value="TreeGrafter"/>
</dbReference>
<evidence type="ECO:0000256" key="1">
    <source>
        <dbReference type="ARBA" id="ARBA00004651"/>
    </source>
</evidence>
<name>A0A6G9H5S2_9ACTN</name>
<keyword evidence="11" id="KW-1185">Reference proteome</keyword>
<keyword evidence="5 9" id="KW-0812">Transmembrane</keyword>
<organism evidence="10 11">
    <name type="scientific">Streptomyces liangshanensis</name>
    <dbReference type="NCBI Taxonomy" id="2717324"/>
    <lineage>
        <taxon>Bacteria</taxon>
        <taxon>Bacillati</taxon>
        <taxon>Actinomycetota</taxon>
        <taxon>Actinomycetes</taxon>
        <taxon>Kitasatosporales</taxon>
        <taxon>Streptomycetaceae</taxon>
        <taxon>Streptomyces</taxon>
    </lineage>
</organism>
<feature type="transmembrane region" description="Helical" evidence="9">
    <location>
        <begin position="42"/>
        <end position="64"/>
    </location>
</feature>
<dbReference type="CDD" id="cd06550">
    <property type="entry name" value="TM_ABC_iron-siderophores_like"/>
    <property type="match status" value="1"/>
</dbReference>
<dbReference type="Proteomes" id="UP000501179">
    <property type="component" value="Chromosome"/>
</dbReference>
<keyword evidence="4" id="KW-1003">Cell membrane</keyword>
<feature type="transmembrane region" description="Helical" evidence="9">
    <location>
        <begin position="317"/>
        <end position="335"/>
    </location>
</feature>
<evidence type="ECO:0000313" key="10">
    <source>
        <dbReference type="EMBL" id="QIQ05882.1"/>
    </source>
</evidence>
<dbReference type="InterPro" id="IPR037294">
    <property type="entry name" value="ABC_BtuC-like"/>
</dbReference>
<feature type="transmembrane region" description="Helical" evidence="9">
    <location>
        <begin position="190"/>
        <end position="210"/>
    </location>
</feature>
<dbReference type="EMBL" id="CP050177">
    <property type="protein sequence ID" value="QIQ05882.1"/>
    <property type="molecule type" value="Genomic_DNA"/>
</dbReference>
<dbReference type="Gene3D" id="1.10.3470.10">
    <property type="entry name" value="ABC transporter involved in vitamin B12 uptake, BtuC"/>
    <property type="match status" value="1"/>
</dbReference>
<feature type="transmembrane region" description="Helical" evidence="9">
    <location>
        <begin position="157"/>
        <end position="178"/>
    </location>
</feature>
<feature type="transmembrane region" description="Helical" evidence="9">
    <location>
        <begin position="279"/>
        <end position="305"/>
    </location>
</feature>
<evidence type="ECO:0000256" key="9">
    <source>
        <dbReference type="SAM" id="Phobius"/>
    </source>
</evidence>
<reference evidence="10 11" key="1">
    <citation type="submission" date="2020-03" db="EMBL/GenBank/DDBJ databases">
        <title>A novel species.</title>
        <authorList>
            <person name="Gao J."/>
        </authorList>
    </citation>
    <scope>NUCLEOTIDE SEQUENCE [LARGE SCALE GENOMIC DNA]</scope>
    <source>
        <strain evidence="10 11">QMT-12</strain>
    </source>
</reference>
<dbReference type="KEGG" id="slia:HA039_29470"/>
<comment type="similarity">
    <text evidence="2">Belongs to the binding-protein-dependent transport system permease family. FecCD subfamily.</text>
</comment>
<dbReference type="GO" id="GO:0022857">
    <property type="term" value="F:transmembrane transporter activity"/>
    <property type="evidence" value="ECO:0007669"/>
    <property type="project" value="InterPro"/>
</dbReference>
<dbReference type="SUPFAM" id="SSF81345">
    <property type="entry name" value="ABC transporter involved in vitamin B12 uptake, BtuC"/>
    <property type="match status" value="1"/>
</dbReference>
<dbReference type="GO" id="GO:0005886">
    <property type="term" value="C:plasma membrane"/>
    <property type="evidence" value="ECO:0007669"/>
    <property type="project" value="UniProtKB-SubCell"/>
</dbReference>
<evidence type="ECO:0000256" key="2">
    <source>
        <dbReference type="ARBA" id="ARBA00007935"/>
    </source>
</evidence>
<proteinExistence type="inferred from homology"/>
<dbReference type="FunFam" id="1.10.3470.10:FF:000001">
    <property type="entry name" value="Vitamin B12 ABC transporter permease BtuC"/>
    <property type="match status" value="1"/>
</dbReference>
<evidence type="ECO:0000256" key="6">
    <source>
        <dbReference type="ARBA" id="ARBA00022989"/>
    </source>
</evidence>
<dbReference type="PANTHER" id="PTHR30472:SF67">
    <property type="entry name" value="PERMEASE OF ABC TRANSPORTER-RELATED"/>
    <property type="match status" value="1"/>
</dbReference>
<keyword evidence="6 9" id="KW-1133">Transmembrane helix</keyword>
<evidence type="ECO:0000313" key="11">
    <source>
        <dbReference type="Proteomes" id="UP000501179"/>
    </source>
</evidence>
<comment type="subcellular location">
    <subcellularLocation>
        <location evidence="1">Cell membrane</location>
        <topology evidence="1">Multi-pass membrane protein</topology>
    </subcellularLocation>
</comment>
<feature type="transmembrane region" description="Helical" evidence="9">
    <location>
        <begin position="100"/>
        <end position="120"/>
    </location>
</feature>
<keyword evidence="3" id="KW-0813">Transport</keyword>
<dbReference type="PANTHER" id="PTHR30472">
    <property type="entry name" value="FERRIC ENTEROBACTIN TRANSPORT SYSTEM PERMEASE PROTEIN"/>
    <property type="match status" value="1"/>
</dbReference>
<feature type="transmembrane region" description="Helical" evidence="9">
    <location>
        <begin position="230"/>
        <end position="251"/>
    </location>
</feature>
<keyword evidence="7 9" id="KW-0472">Membrane</keyword>
<dbReference type="AlphaFoldDB" id="A0A6G9H5S2"/>
<accession>A0A6G9H5S2</accession>
<evidence type="ECO:0000256" key="5">
    <source>
        <dbReference type="ARBA" id="ARBA00022692"/>
    </source>
</evidence>
<sequence>MTVEAGTPPEARGTGPARTPRSGESPGRVTDGSRRRSARPTVVLAAGCVLLPLSVLAAVSIGSADLPPYDVLRVVAGHLGAGPADTVSPLRDSIVWDLRLPRVLLAALVGAGLTVCGTVLQALTRNPLADPYLLGVSSGASTGAVAVLVLGAGSGSLALPTGAFAGALTAFGCVLVLLGRSLGGTTKVVLAGVMVSQLFSALTSLTVLWAGDAEQTRSVTFWLMGSLAPATWTSVTVCAGAAAAVLLLCLARADTLDAFTFGREAASALGVEVRRTERLLYTGTAVLAGALVSAGGAIGFVGLLVPHAARFLVGARHRVLLPVGALLGAAFLVWADTAARTLFSPQEMPVGVLTALLGVPAFAVLLRRRVAAP</sequence>
<evidence type="ECO:0000256" key="8">
    <source>
        <dbReference type="SAM" id="MobiDB-lite"/>
    </source>
</evidence>
<dbReference type="InterPro" id="IPR000522">
    <property type="entry name" value="ABC_transptr_permease_BtuC"/>
</dbReference>